<dbReference type="InterPro" id="IPR016137">
    <property type="entry name" value="RGS"/>
</dbReference>
<dbReference type="InterPro" id="IPR036305">
    <property type="entry name" value="RGS_sf"/>
</dbReference>
<dbReference type="GeneID" id="68113636"/>
<dbReference type="GO" id="GO:0005509">
    <property type="term" value="F:calcium ion binding"/>
    <property type="evidence" value="ECO:0007669"/>
    <property type="project" value="TreeGrafter"/>
</dbReference>
<keyword evidence="2" id="KW-0106">Calcium</keyword>
<feature type="compositionally biased region" description="Polar residues" evidence="3">
    <location>
        <begin position="423"/>
        <end position="437"/>
    </location>
</feature>
<reference evidence="6 7" key="1">
    <citation type="journal article" date="2019" name="Sci. Rep.">
        <title>Nanopore sequencing improves the draft genome of the human pathogenic amoeba Naegleria fowleri.</title>
        <authorList>
            <person name="Liechti N."/>
            <person name="Schurch N."/>
            <person name="Bruggmann R."/>
            <person name="Wittwer M."/>
        </authorList>
    </citation>
    <scope>NUCLEOTIDE SEQUENCE [LARGE SCALE GENOMIC DNA]</scope>
    <source>
        <strain evidence="6 7">ATCC 30894</strain>
    </source>
</reference>
<evidence type="ECO:0000313" key="6">
    <source>
        <dbReference type="EMBL" id="KAF0974386.1"/>
    </source>
</evidence>
<dbReference type="PANTHER" id="PTHR45911">
    <property type="entry name" value="C2 DOMAIN-CONTAINING PROTEIN"/>
    <property type="match status" value="1"/>
</dbReference>
<dbReference type="OMA" id="NWSYSLD"/>
<protein>
    <recommendedName>
        <fullName evidence="8">C2 domain-containing protein</fullName>
    </recommendedName>
</protein>
<organism evidence="6 7">
    <name type="scientific">Naegleria fowleri</name>
    <name type="common">Brain eating amoeba</name>
    <dbReference type="NCBI Taxonomy" id="5763"/>
    <lineage>
        <taxon>Eukaryota</taxon>
        <taxon>Discoba</taxon>
        <taxon>Heterolobosea</taxon>
        <taxon>Tetramitia</taxon>
        <taxon>Eutetramitia</taxon>
        <taxon>Vahlkampfiidae</taxon>
        <taxon>Naegleria</taxon>
    </lineage>
</organism>
<evidence type="ECO:0000313" key="7">
    <source>
        <dbReference type="Proteomes" id="UP000444721"/>
    </source>
</evidence>
<dbReference type="RefSeq" id="XP_044559099.1">
    <property type="nucleotide sequence ID" value="XM_044710051.1"/>
</dbReference>
<dbReference type="GO" id="GO:0016020">
    <property type="term" value="C:membrane"/>
    <property type="evidence" value="ECO:0007669"/>
    <property type="project" value="TreeGrafter"/>
</dbReference>
<dbReference type="PANTHER" id="PTHR45911:SF4">
    <property type="entry name" value="MULTIPLE C2 AND TRANSMEMBRANE DOMAIN-CONTAINING PROTEIN"/>
    <property type="match status" value="1"/>
</dbReference>
<dbReference type="PROSITE" id="PS50132">
    <property type="entry name" value="RGS"/>
    <property type="match status" value="1"/>
</dbReference>
<dbReference type="Gene3D" id="1.10.167.10">
    <property type="entry name" value="Regulator of G-protein Signalling 4, domain 2"/>
    <property type="match status" value="1"/>
</dbReference>
<dbReference type="SUPFAM" id="SSF48097">
    <property type="entry name" value="Regulator of G-protein signaling, RGS"/>
    <property type="match status" value="1"/>
</dbReference>
<dbReference type="Proteomes" id="UP000444721">
    <property type="component" value="Unassembled WGS sequence"/>
</dbReference>
<dbReference type="SMART" id="SM00239">
    <property type="entry name" value="C2"/>
    <property type="match status" value="1"/>
</dbReference>
<dbReference type="SMART" id="SM00315">
    <property type="entry name" value="RGS"/>
    <property type="match status" value="1"/>
</dbReference>
<dbReference type="SUPFAM" id="SSF49562">
    <property type="entry name" value="C2 domain (Calcium/lipid-binding domain, CaLB)"/>
    <property type="match status" value="1"/>
</dbReference>
<dbReference type="InterPro" id="IPR000008">
    <property type="entry name" value="C2_dom"/>
</dbReference>
<evidence type="ECO:0000256" key="2">
    <source>
        <dbReference type="ARBA" id="ARBA00022837"/>
    </source>
</evidence>
<dbReference type="PRINTS" id="PR00360">
    <property type="entry name" value="C2DOMAIN"/>
</dbReference>
<keyword evidence="7" id="KW-1185">Reference proteome</keyword>
<dbReference type="Pfam" id="PF00615">
    <property type="entry name" value="RGS"/>
    <property type="match status" value="1"/>
</dbReference>
<name>A0A6A5BI11_NAEFO</name>
<feature type="domain" description="RGS" evidence="5">
    <location>
        <begin position="228"/>
        <end position="372"/>
    </location>
</feature>
<dbReference type="VEuPathDB" id="AmoebaDB:FDP41_006418"/>
<dbReference type="EMBL" id="VFQX01000052">
    <property type="protein sequence ID" value="KAF0974386.1"/>
    <property type="molecule type" value="Genomic_DNA"/>
</dbReference>
<dbReference type="VEuPathDB" id="AmoebaDB:NF0089140"/>
<evidence type="ECO:0008006" key="8">
    <source>
        <dbReference type="Google" id="ProtNLM"/>
    </source>
</evidence>
<evidence type="ECO:0000256" key="1">
    <source>
        <dbReference type="ARBA" id="ARBA00022723"/>
    </source>
</evidence>
<feature type="region of interest" description="Disordered" evidence="3">
    <location>
        <begin position="418"/>
        <end position="442"/>
    </location>
</feature>
<evidence type="ECO:0000259" key="4">
    <source>
        <dbReference type="PROSITE" id="PS50004"/>
    </source>
</evidence>
<dbReference type="AlphaFoldDB" id="A0A6A5BI11"/>
<dbReference type="PROSITE" id="PS50004">
    <property type="entry name" value="C2"/>
    <property type="match status" value="1"/>
</dbReference>
<dbReference type="CDD" id="cd07440">
    <property type="entry name" value="RGS"/>
    <property type="match status" value="1"/>
</dbReference>
<dbReference type="Pfam" id="PF00168">
    <property type="entry name" value="C2"/>
    <property type="match status" value="1"/>
</dbReference>
<proteinExistence type="predicted"/>
<evidence type="ECO:0000256" key="3">
    <source>
        <dbReference type="SAM" id="MobiDB-lite"/>
    </source>
</evidence>
<feature type="domain" description="C2" evidence="4">
    <location>
        <begin position="45"/>
        <end position="163"/>
    </location>
</feature>
<dbReference type="Gene3D" id="2.60.40.150">
    <property type="entry name" value="C2 domain"/>
    <property type="match status" value="1"/>
</dbReference>
<dbReference type="CDD" id="cd00030">
    <property type="entry name" value="C2"/>
    <property type="match status" value="1"/>
</dbReference>
<gene>
    <name evidence="6" type="ORF">FDP41_006418</name>
</gene>
<dbReference type="VEuPathDB" id="AmoebaDB:NfTy_090070"/>
<dbReference type="OrthoDB" id="1562946at2759"/>
<sequence>MVFNSVRGSVEFFRPSHHHVYPNSNGMIPSSFGSMLPHHDWIHDHQHSGNGNHMEEESFHMIGRIWIKLVEARRLIAADVNGTSDPYCVLVVENVQQKSKVIYQNLDPIWNEEFCFDLTDTKQELVVYVMDEDTIGTDDFLGFVEIPIQAIVESKTDITDKWYKLKSQSLTHKVTGEIHLQLKFLSKNILLSNSTLSPLSNSEINEYGTMWGSAEDNEIQTSLGDIFSVERMIKDIHSADYLHSFMKDELCEESLEFIYAVNQYRKVYKQILSRIDKSFCSFDSNEKLKDLKTMATSIYERFVRPYGPQEINLPWEIRESLQEIFEKKISQMSTSSVLTLDIFNQAHSYILNMIQNDIFPRFLCSVHFTNWSYSLDWAIKFKIMMEEKRKKQSLSYLVELMDDKSLNFLKKRIAQREKKRKMSQNAHTMSNTTPQDSNLDDISDEEGVLDDLNLSEYHTSKYLSSFSHMEPHTSANCTTGHQHFPITLTSLEHQ</sequence>
<dbReference type="InterPro" id="IPR035892">
    <property type="entry name" value="C2_domain_sf"/>
</dbReference>
<keyword evidence="1" id="KW-0479">Metal-binding</keyword>
<comment type="caution">
    <text evidence="6">The sequence shown here is derived from an EMBL/GenBank/DDBJ whole genome shotgun (WGS) entry which is preliminary data.</text>
</comment>
<dbReference type="InterPro" id="IPR044926">
    <property type="entry name" value="RGS_subdomain_2"/>
</dbReference>
<accession>A0A6A5BI11</accession>
<evidence type="ECO:0000259" key="5">
    <source>
        <dbReference type="PROSITE" id="PS50132"/>
    </source>
</evidence>